<evidence type="ECO:0000313" key="1">
    <source>
        <dbReference type="EMBL" id="WAJ28436.1"/>
    </source>
</evidence>
<dbReference type="EMBL" id="CP113520">
    <property type="protein sequence ID" value="WAJ28436.1"/>
    <property type="molecule type" value="Genomic_DNA"/>
</dbReference>
<name>A0ACD4NNP3_9HYPH</name>
<proteinExistence type="predicted"/>
<protein>
    <submittedName>
        <fullName evidence="1">Uncharacterized protein</fullName>
    </submittedName>
</protein>
<reference evidence="1" key="1">
    <citation type="submission" date="2022-11" db="EMBL/GenBank/DDBJ databases">
        <title>beta-Carotene-producing bacterium, Jeongeuplla avenae sp. nov., alleviates the salt stress of Arabidopsis seedlings.</title>
        <authorList>
            <person name="Jiang L."/>
            <person name="Lee J."/>
        </authorList>
    </citation>
    <scope>NUCLEOTIDE SEQUENCE</scope>
    <source>
        <strain evidence="1">DY_R2A_6</strain>
    </source>
</reference>
<evidence type="ECO:0000313" key="2">
    <source>
        <dbReference type="Proteomes" id="UP001163223"/>
    </source>
</evidence>
<sequence length="84" mass="9117">MDQDALIARLPGNPVSALVALFGIGQRTAERMCSGKATMRPEMLERLAAAVDTIERLSREMDSSAEPNVLWIMAARSLESSPVD</sequence>
<gene>
    <name evidence="1" type="ORF">OXU80_27115</name>
</gene>
<accession>A0ACD4NNP3</accession>
<keyword evidence="2" id="KW-1185">Reference proteome</keyword>
<organism evidence="1 2">
    <name type="scientific">Antarcticirhabdus aurantiaca</name>
    <dbReference type="NCBI Taxonomy" id="2606717"/>
    <lineage>
        <taxon>Bacteria</taxon>
        <taxon>Pseudomonadati</taxon>
        <taxon>Pseudomonadota</taxon>
        <taxon>Alphaproteobacteria</taxon>
        <taxon>Hyphomicrobiales</taxon>
        <taxon>Aurantimonadaceae</taxon>
        <taxon>Antarcticirhabdus</taxon>
    </lineage>
</organism>
<dbReference type="Proteomes" id="UP001163223">
    <property type="component" value="Chromosome"/>
</dbReference>